<feature type="region of interest" description="Disordered" evidence="1">
    <location>
        <begin position="116"/>
        <end position="175"/>
    </location>
</feature>
<comment type="caution">
    <text evidence="2">The sequence shown here is derived from an EMBL/GenBank/DDBJ whole genome shotgun (WGS) entry which is preliminary data.</text>
</comment>
<protein>
    <submittedName>
        <fullName evidence="2">Uncharacterized protein</fullName>
    </submittedName>
</protein>
<dbReference type="AlphaFoldDB" id="A0A8T1WC86"/>
<organism evidence="2 3">
    <name type="scientific">Phytophthora pseudosyringae</name>
    <dbReference type="NCBI Taxonomy" id="221518"/>
    <lineage>
        <taxon>Eukaryota</taxon>
        <taxon>Sar</taxon>
        <taxon>Stramenopiles</taxon>
        <taxon>Oomycota</taxon>
        <taxon>Peronosporomycetes</taxon>
        <taxon>Peronosporales</taxon>
        <taxon>Peronosporaceae</taxon>
        <taxon>Phytophthora</taxon>
    </lineage>
</organism>
<evidence type="ECO:0000313" key="3">
    <source>
        <dbReference type="Proteomes" id="UP000694044"/>
    </source>
</evidence>
<dbReference type="EMBL" id="JAGDFM010000039">
    <property type="protein sequence ID" value="KAG7389854.1"/>
    <property type="molecule type" value="Genomic_DNA"/>
</dbReference>
<sequence>MASSSPVSEGARRTVSESAWRVSGIDLHRAATHPPSRATAAWRRPTLAMHGPGRCCRRDQIPVRADLAVSPCPELTRSPPRPELQSLPSSLRRESRGHRQLGRELVLQIGRGSRKSHLADRPCSQMASAAAKSSALDEQGSYSTTRINTGGLQPARSDKSRRAASTLRVGTPVSDGISRRRRWRGSLGPRRKACRLHKTRIILALKPWVPQLQALGAFCTELLPAETVVTDGRTTFNRFNQERRSSAVEA</sequence>
<proteinExistence type="predicted"/>
<accession>A0A8T1WC86</accession>
<feature type="region of interest" description="Disordered" evidence="1">
    <location>
        <begin position="71"/>
        <end position="98"/>
    </location>
</feature>
<evidence type="ECO:0000256" key="1">
    <source>
        <dbReference type="SAM" id="MobiDB-lite"/>
    </source>
</evidence>
<reference evidence="2" key="1">
    <citation type="submission" date="2021-02" db="EMBL/GenBank/DDBJ databases">
        <authorList>
            <person name="Palmer J.M."/>
        </authorList>
    </citation>
    <scope>NUCLEOTIDE SEQUENCE</scope>
    <source>
        <strain evidence="2">SCRP734</strain>
    </source>
</reference>
<evidence type="ECO:0000313" key="2">
    <source>
        <dbReference type="EMBL" id="KAG7389854.1"/>
    </source>
</evidence>
<gene>
    <name evidence="2" type="ORF">PHYPSEUDO_009367</name>
</gene>
<name>A0A8T1WC86_9STRA</name>
<keyword evidence="3" id="KW-1185">Reference proteome</keyword>
<dbReference type="Proteomes" id="UP000694044">
    <property type="component" value="Unassembled WGS sequence"/>
</dbReference>
<feature type="compositionally biased region" description="Polar residues" evidence="1">
    <location>
        <begin position="140"/>
        <end position="151"/>
    </location>
</feature>